<dbReference type="Proteomes" id="UP000800035">
    <property type="component" value="Unassembled WGS sequence"/>
</dbReference>
<protein>
    <submittedName>
        <fullName evidence="2">Uncharacterized protein</fullName>
    </submittedName>
</protein>
<dbReference type="EMBL" id="ML976987">
    <property type="protein sequence ID" value="KAF1958404.1"/>
    <property type="molecule type" value="Genomic_DNA"/>
</dbReference>
<evidence type="ECO:0000256" key="1">
    <source>
        <dbReference type="SAM" id="MobiDB-lite"/>
    </source>
</evidence>
<dbReference type="AlphaFoldDB" id="A0A6A5U1B0"/>
<keyword evidence="3" id="KW-1185">Reference proteome</keyword>
<feature type="region of interest" description="Disordered" evidence="1">
    <location>
        <begin position="128"/>
        <end position="153"/>
    </location>
</feature>
<gene>
    <name evidence="2" type="ORF">CC80DRAFT_546636</name>
</gene>
<proteinExistence type="predicted"/>
<evidence type="ECO:0000313" key="2">
    <source>
        <dbReference type="EMBL" id="KAF1958404.1"/>
    </source>
</evidence>
<name>A0A6A5U1B0_9PLEO</name>
<organism evidence="2 3">
    <name type="scientific">Byssothecium circinans</name>
    <dbReference type="NCBI Taxonomy" id="147558"/>
    <lineage>
        <taxon>Eukaryota</taxon>
        <taxon>Fungi</taxon>
        <taxon>Dikarya</taxon>
        <taxon>Ascomycota</taxon>
        <taxon>Pezizomycotina</taxon>
        <taxon>Dothideomycetes</taxon>
        <taxon>Pleosporomycetidae</taxon>
        <taxon>Pleosporales</taxon>
        <taxon>Massarineae</taxon>
        <taxon>Massarinaceae</taxon>
        <taxon>Byssothecium</taxon>
    </lineage>
</organism>
<accession>A0A6A5U1B0</accession>
<feature type="compositionally biased region" description="Polar residues" evidence="1">
    <location>
        <begin position="139"/>
        <end position="153"/>
    </location>
</feature>
<evidence type="ECO:0000313" key="3">
    <source>
        <dbReference type="Proteomes" id="UP000800035"/>
    </source>
</evidence>
<sequence length="153" mass="17274">MSSNPRRSFAEPEEPDMQRTAKVRLVGLLFLWSMFGAPLREERDGLRPFSTVTKIIEVSWDENTVSCRVDVTRDGAADDTSPEELMPRIKRKKAAWGACRRLLAWGKDTMLGRGAMRRRQIWGGQQNAGKTVGVPLQTKRPSFSPSYSYSCGH</sequence>
<reference evidence="2" key="1">
    <citation type="journal article" date="2020" name="Stud. Mycol.">
        <title>101 Dothideomycetes genomes: a test case for predicting lifestyles and emergence of pathogens.</title>
        <authorList>
            <person name="Haridas S."/>
            <person name="Albert R."/>
            <person name="Binder M."/>
            <person name="Bloem J."/>
            <person name="Labutti K."/>
            <person name="Salamov A."/>
            <person name="Andreopoulos B."/>
            <person name="Baker S."/>
            <person name="Barry K."/>
            <person name="Bills G."/>
            <person name="Bluhm B."/>
            <person name="Cannon C."/>
            <person name="Castanera R."/>
            <person name="Culley D."/>
            <person name="Daum C."/>
            <person name="Ezra D."/>
            <person name="Gonzalez J."/>
            <person name="Henrissat B."/>
            <person name="Kuo A."/>
            <person name="Liang C."/>
            <person name="Lipzen A."/>
            <person name="Lutzoni F."/>
            <person name="Magnuson J."/>
            <person name="Mondo S."/>
            <person name="Nolan M."/>
            <person name="Ohm R."/>
            <person name="Pangilinan J."/>
            <person name="Park H.-J."/>
            <person name="Ramirez L."/>
            <person name="Alfaro M."/>
            <person name="Sun H."/>
            <person name="Tritt A."/>
            <person name="Yoshinaga Y."/>
            <person name="Zwiers L.-H."/>
            <person name="Turgeon B."/>
            <person name="Goodwin S."/>
            <person name="Spatafora J."/>
            <person name="Crous P."/>
            <person name="Grigoriev I."/>
        </authorList>
    </citation>
    <scope>NUCLEOTIDE SEQUENCE</scope>
    <source>
        <strain evidence="2">CBS 675.92</strain>
    </source>
</reference>